<dbReference type="eggNOG" id="COG2885">
    <property type="taxonomic scope" value="Bacteria"/>
</dbReference>
<accession>F8EYI7</accession>
<evidence type="ECO:0000256" key="2">
    <source>
        <dbReference type="SAM" id="MobiDB-lite"/>
    </source>
</evidence>
<dbReference type="PANTHER" id="PTHR30329">
    <property type="entry name" value="STATOR ELEMENT OF FLAGELLAR MOTOR COMPLEX"/>
    <property type="match status" value="1"/>
</dbReference>
<dbReference type="STRING" id="744872.Spica_0252"/>
<dbReference type="Gene3D" id="3.30.1330.60">
    <property type="entry name" value="OmpA-like domain"/>
    <property type="match status" value="1"/>
</dbReference>
<reference evidence="5" key="1">
    <citation type="journal article" date="2013" name="Stand. Genomic Sci.">
        <title>Genome sequence of the thermophilic fresh-water bacterium Spirochaeta caldaria type strain (H1(T)), reclassification of Spirochaeta caldaria, Spirochaeta stenostrepta, and Spirochaeta zuelzerae in the genus Treponema as Treponema caldaria comb. nov., Treponema stenostrepta comb. nov., and Treponema zuelzerae comb. nov., and emendation of the genus Treponema.</title>
        <authorList>
            <person name="Abt B."/>
            <person name="Goker M."/>
            <person name="Scheuner C."/>
            <person name="Han C."/>
            <person name="Lu M."/>
            <person name="Misra M."/>
            <person name="Lapidus A."/>
            <person name="Nolan M."/>
            <person name="Lucas S."/>
            <person name="Hammon N."/>
            <person name="Deshpande S."/>
            <person name="Cheng J.F."/>
            <person name="Tapia R."/>
            <person name="Goodwin L.A."/>
            <person name="Pitluck S."/>
            <person name="Liolios K."/>
            <person name="Pagani I."/>
            <person name="Ivanova N."/>
            <person name="Mavromatis K."/>
            <person name="Mikhailova N."/>
            <person name="Huntemann M."/>
            <person name="Pati A."/>
            <person name="Chen A."/>
            <person name="Palaniappan K."/>
            <person name="Land M."/>
            <person name="Hauser L."/>
            <person name="Jeffries C.D."/>
            <person name="Rohde M."/>
            <person name="Spring S."/>
            <person name="Gronow S."/>
            <person name="Detter J.C."/>
            <person name="Bristow J."/>
            <person name="Eisen J.A."/>
            <person name="Markowitz V."/>
            <person name="Hugenholtz P."/>
            <person name="Kyrpides N.C."/>
            <person name="Woyke T."/>
            <person name="Klenk H.P."/>
        </authorList>
    </citation>
    <scope>NUCLEOTIDE SEQUENCE</scope>
    <source>
        <strain evidence="5">ATCC 51460 / DSM 7334 / H1</strain>
    </source>
</reference>
<dbReference type="CDD" id="cd07185">
    <property type="entry name" value="OmpA_C-like"/>
    <property type="match status" value="1"/>
</dbReference>
<dbReference type="EMBL" id="CP002868">
    <property type="protein sequence ID" value="AEJ18419.1"/>
    <property type="molecule type" value="Genomic_DNA"/>
</dbReference>
<dbReference type="InterPro" id="IPR036737">
    <property type="entry name" value="OmpA-like_sf"/>
</dbReference>
<feature type="domain" description="OmpA-like" evidence="3">
    <location>
        <begin position="398"/>
        <end position="520"/>
    </location>
</feature>
<keyword evidence="1" id="KW-0472">Membrane</keyword>
<dbReference type="AlphaFoldDB" id="F8EYI7"/>
<dbReference type="HOGENOM" id="CLU_045523_1_0_12"/>
<evidence type="ECO:0000259" key="3">
    <source>
        <dbReference type="PROSITE" id="PS51123"/>
    </source>
</evidence>
<dbReference type="Pfam" id="PF00691">
    <property type="entry name" value="OmpA"/>
    <property type="match status" value="1"/>
</dbReference>
<dbReference type="GO" id="GO:0016020">
    <property type="term" value="C:membrane"/>
    <property type="evidence" value="ECO:0007669"/>
    <property type="project" value="UniProtKB-UniRule"/>
</dbReference>
<name>F8EYI7_GRAC1</name>
<gene>
    <name evidence="4" type="ordered locus">Spica_0252</name>
</gene>
<protein>
    <submittedName>
        <fullName evidence="4">OmpA/MotB domain protein</fullName>
    </submittedName>
</protein>
<dbReference type="PANTHER" id="PTHR30329:SF21">
    <property type="entry name" value="LIPOPROTEIN YIAD-RELATED"/>
    <property type="match status" value="1"/>
</dbReference>
<feature type="region of interest" description="Disordered" evidence="2">
    <location>
        <begin position="299"/>
        <end position="336"/>
    </location>
</feature>
<dbReference type="PRINTS" id="PR01023">
    <property type="entry name" value="NAFLGMOTY"/>
</dbReference>
<sequence>MTMFDTTPMQKKVGLQCFVKSLWFLMFLWFLVPLFSQDQTDPLAPGSGSTAVVLRQAFSGPYTMVERSDWARYDNGTYIGHVYREVRYQLRPVQESAVIRYNGMVYVFEETLRDLQKSARSLDDIIPVEFTLTPAGVINIKHDSGYPALRNFPQFVDKPLLPGDRWVGQGQRIVDPRNDGNRVNLPIVVEYVFQGTELYKGEPVYRIRAQYATRYKAVSRSGKSGTGAFTEASGKHVVDILLRTSDGRLVLMRDNLDETFTWNDGSSVRYKGFTLTFSEGFLPYDRGTVVAQLERQFGGSKDTAETGRSGDTGTVAGAGGTVRPEATAGVSNTGSGIAMAGTSGDERITRAGSEVPQAGTGDFQLDQGQGGAGAVDPIAGGAGAVLDIPDQNIEIANVPEGVKLTIRDIRFVADSDQILPAERGRLDLIAQALKSILQSAPNKPMILVEGHTAAVGKPAGEQELSVMRAKKIVDELVVRGIPADRFMYKGWGSTKPIADNSTEAGRAKNRRVEITILEGVSAN</sequence>
<dbReference type="PROSITE" id="PS51123">
    <property type="entry name" value="OMPA_2"/>
    <property type="match status" value="1"/>
</dbReference>
<dbReference type="Proteomes" id="UP000000503">
    <property type="component" value="Chromosome"/>
</dbReference>
<evidence type="ECO:0000313" key="5">
    <source>
        <dbReference type="Proteomes" id="UP000000503"/>
    </source>
</evidence>
<proteinExistence type="predicted"/>
<evidence type="ECO:0000313" key="4">
    <source>
        <dbReference type="EMBL" id="AEJ18419.1"/>
    </source>
</evidence>
<dbReference type="SUPFAM" id="SSF103088">
    <property type="entry name" value="OmpA-like"/>
    <property type="match status" value="1"/>
</dbReference>
<dbReference type="InterPro" id="IPR050330">
    <property type="entry name" value="Bact_OuterMem_StrucFunc"/>
</dbReference>
<keyword evidence="5" id="KW-1185">Reference proteome</keyword>
<organism evidence="4 5">
    <name type="scientific">Gracilinema caldarium (strain ATCC 51460 / DSM 7334 / H1)</name>
    <name type="common">Treponema caldarium</name>
    <dbReference type="NCBI Taxonomy" id="744872"/>
    <lineage>
        <taxon>Bacteria</taxon>
        <taxon>Pseudomonadati</taxon>
        <taxon>Spirochaetota</taxon>
        <taxon>Spirochaetia</taxon>
        <taxon>Spirochaetales</taxon>
        <taxon>Breznakiellaceae</taxon>
        <taxon>Gracilinema</taxon>
    </lineage>
</organism>
<dbReference type="InterPro" id="IPR006665">
    <property type="entry name" value="OmpA-like"/>
</dbReference>
<evidence type="ECO:0000256" key="1">
    <source>
        <dbReference type="PROSITE-ProRule" id="PRU00473"/>
    </source>
</evidence>
<dbReference type="KEGG" id="scd:Spica_0252"/>